<evidence type="ECO:0000256" key="3">
    <source>
        <dbReference type="ARBA" id="ARBA00023054"/>
    </source>
</evidence>
<protein>
    <submittedName>
        <fullName evidence="4">Golgin candidate 4</fullName>
    </submittedName>
</protein>
<dbReference type="AlphaFoldDB" id="A0A5A7QMV8"/>
<dbReference type="GO" id="GO:0007030">
    <property type="term" value="P:Golgi organization"/>
    <property type="evidence" value="ECO:0007669"/>
    <property type="project" value="TreeGrafter"/>
</dbReference>
<keyword evidence="5" id="KW-1185">Reference proteome</keyword>
<dbReference type="GO" id="GO:0006888">
    <property type="term" value="P:endoplasmic reticulum to Golgi vesicle-mediated transport"/>
    <property type="evidence" value="ECO:0007669"/>
    <property type="project" value="TreeGrafter"/>
</dbReference>
<dbReference type="PANTHER" id="PTHR18921">
    <property type="entry name" value="MYOSIN HEAVY CHAIN - RELATED"/>
    <property type="match status" value="1"/>
</dbReference>
<organism evidence="4 5">
    <name type="scientific">Striga asiatica</name>
    <name type="common">Asiatic witchweed</name>
    <name type="synonym">Buchnera asiatica</name>
    <dbReference type="NCBI Taxonomy" id="4170"/>
    <lineage>
        <taxon>Eukaryota</taxon>
        <taxon>Viridiplantae</taxon>
        <taxon>Streptophyta</taxon>
        <taxon>Embryophyta</taxon>
        <taxon>Tracheophyta</taxon>
        <taxon>Spermatophyta</taxon>
        <taxon>Magnoliopsida</taxon>
        <taxon>eudicotyledons</taxon>
        <taxon>Gunneridae</taxon>
        <taxon>Pentapetalae</taxon>
        <taxon>asterids</taxon>
        <taxon>lamiids</taxon>
        <taxon>Lamiales</taxon>
        <taxon>Orobanchaceae</taxon>
        <taxon>Buchnereae</taxon>
        <taxon>Striga</taxon>
    </lineage>
</organism>
<reference evidence="5" key="1">
    <citation type="journal article" date="2019" name="Curr. Biol.">
        <title>Genome Sequence of Striga asiatica Provides Insight into the Evolution of Plant Parasitism.</title>
        <authorList>
            <person name="Yoshida S."/>
            <person name="Kim S."/>
            <person name="Wafula E.K."/>
            <person name="Tanskanen J."/>
            <person name="Kim Y.M."/>
            <person name="Honaas L."/>
            <person name="Yang Z."/>
            <person name="Spallek T."/>
            <person name="Conn C.E."/>
            <person name="Ichihashi Y."/>
            <person name="Cheong K."/>
            <person name="Cui S."/>
            <person name="Der J.P."/>
            <person name="Gundlach H."/>
            <person name="Jiao Y."/>
            <person name="Hori C."/>
            <person name="Ishida J.K."/>
            <person name="Kasahara H."/>
            <person name="Kiba T."/>
            <person name="Kim M.S."/>
            <person name="Koo N."/>
            <person name="Laohavisit A."/>
            <person name="Lee Y.H."/>
            <person name="Lumba S."/>
            <person name="McCourt P."/>
            <person name="Mortimer J.C."/>
            <person name="Mutuku J.M."/>
            <person name="Nomura T."/>
            <person name="Sasaki-Sekimoto Y."/>
            <person name="Seto Y."/>
            <person name="Wang Y."/>
            <person name="Wakatake T."/>
            <person name="Sakakibara H."/>
            <person name="Demura T."/>
            <person name="Yamaguchi S."/>
            <person name="Yoneyama K."/>
            <person name="Manabe R.I."/>
            <person name="Nelson D.C."/>
            <person name="Schulman A.H."/>
            <person name="Timko M.P."/>
            <person name="dePamphilis C.W."/>
            <person name="Choi D."/>
            <person name="Shirasu K."/>
        </authorList>
    </citation>
    <scope>NUCLEOTIDE SEQUENCE [LARGE SCALE GENOMIC DNA]</scope>
    <source>
        <strain evidence="5">cv. UVA1</strain>
    </source>
</reference>
<evidence type="ECO:0000256" key="2">
    <source>
        <dbReference type="ARBA" id="ARBA00023034"/>
    </source>
</evidence>
<evidence type="ECO:0000313" key="4">
    <source>
        <dbReference type="EMBL" id="GER45211.1"/>
    </source>
</evidence>
<name>A0A5A7QMV8_STRAF</name>
<accession>A0A5A7QMV8</accession>
<sequence>MAKENIDDLDRKLASCLRTIDAKNMEILNLQTAVGQYDAEIEAKSISNGDCDHTSKREKEDILGRLSEAEGTIADGKSKVTKDNEKLRWALEQSMTWLNRMSVDSFYLVESRHVIKRAVLHVRTLIKLSVTYFQRNHSKGCEQRLLMVHMLGFSDEDMQRLSQEARQP</sequence>
<comment type="subcellular location">
    <subcellularLocation>
        <location evidence="1">Golgi apparatus</location>
    </subcellularLocation>
</comment>
<gene>
    <name evidence="4" type="ORF">STAS_22122</name>
</gene>
<keyword evidence="3" id="KW-0175">Coiled coil</keyword>
<dbReference type="OrthoDB" id="71227at2759"/>
<evidence type="ECO:0000256" key="1">
    <source>
        <dbReference type="ARBA" id="ARBA00004555"/>
    </source>
</evidence>
<proteinExistence type="predicted"/>
<dbReference type="PANTHER" id="PTHR18921:SF2">
    <property type="entry name" value="THYROID RECEPTOR-INTERACTING PROTEIN 11"/>
    <property type="match status" value="1"/>
</dbReference>
<dbReference type="GO" id="GO:0005794">
    <property type="term" value="C:Golgi apparatus"/>
    <property type="evidence" value="ECO:0007669"/>
    <property type="project" value="UniProtKB-SubCell"/>
</dbReference>
<evidence type="ECO:0000313" key="5">
    <source>
        <dbReference type="Proteomes" id="UP000325081"/>
    </source>
</evidence>
<dbReference type="EMBL" id="BKCP01007181">
    <property type="protein sequence ID" value="GER45211.1"/>
    <property type="molecule type" value="Genomic_DNA"/>
</dbReference>
<keyword evidence="2" id="KW-0333">Golgi apparatus</keyword>
<dbReference type="GO" id="GO:0031267">
    <property type="term" value="F:small GTPase binding"/>
    <property type="evidence" value="ECO:0007669"/>
    <property type="project" value="TreeGrafter"/>
</dbReference>
<dbReference type="Proteomes" id="UP000325081">
    <property type="component" value="Unassembled WGS sequence"/>
</dbReference>
<comment type="caution">
    <text evidence="4">The sequence shown here is derived from an EMBL/GenBank/DDBJ whole genome shotgun (WGS) entry which is preliminary data.</text>
</comment>